<keyword evidence="3" id="KW-0436">Ligase</keyword>
<dbReference type="PANTHER" id="PTHR43767:SF11">
    <property type="entry name" value="MEDIUM-CHAIN-FATTY-ACID--COA LIGASE"/>
    <property type="match status" value="1"/>
</dbReference>
<comment type="caution">
    <text evidence="3">The sequence shown here is derived from an EMBL/GenBank/DDBJ whole genome shotgun (WGS) entry which is preliminary data.</text>
</comment>
<dbReference type="PROSITE" id="PS00455">
    <property type="entry name" value="AMP_BINDING"/>
    <property type="match status" value="1"/>
</dbReference>
<dbReference type="EMBL" id="JBHSNS010000004">
    <property type="protein sequence ID" value="MFC5729346.1"/>
    <property type="molecule type" value="Genomic_DNA"/>
</dbReference>
<evidence type="ECO:0000313" key="3">
    <source>
        <dbReference type="EMBL" id="MFC5729346.1"/>
    </source>
</evidence>
<dbReference type="InterPro" id="IPR025110">
    <property type="entry name" value="AMP-bd_C"/>
</dbReference>
<reference evidence="4" key="1">
    <citation type="journal article" date="2019" name="Int. J. Syst. Evol. Microbiol.">
        <title>The Global Catalogue of Microorganisms (GCM) 10K type strain sequencing project: providing services to taxonomists for standard genome sequencing and annotation.</title>
        <authorList>
            <consortium name="The Broad Institute Genomics Platform"/>
            <consortium name="The Broad Institute Genome Sequencing Center for Infectious Disease"/>
            <person name="Wu L."/>
            <person name="Ma J."/>
        </authorList>
    </citation>
    <scope>NUCLEOTIDE SEQUENCE [LARGE SCALE GENOMIC DNA]</scope>
    <source>
        <strain evidence="4">YIM 94188</strain>
    </source>
</reference>
<dbReference type="PANTHER" id="PTHR43767">
    <property type="entry name" value="LONG-CHAIN-FATTY-ACID--COA LIGASE"/>
    <property type="match status" value="1"/>
</dbReference>
<dbReference type="Proteomes" id="UP001596072">
    <property type="component" value="Unassembled WGS sequence"/>
</dbReference>
<sequence length="530" mass="57037">MQRHELRIADLFEHGEHVHATATIIDYVDGVLVDRTFAEVADESRRLASALAGLGVGRGDVVGTLCWNTSHHVAAYFAVPGMGAVLHTLNLRLHASQLSYIARHAEDRLIIVDADLLPLLLEFLGDVPSVRDVVCIGEADLAALAVEGVSFHSFADLVATAEPMTELADVQEDEAAVLCYTTGTTGDPKGVAYSHRSTYLHTLMISTGSAYGFTDGDTALPVVPMFHANAWGWIHAAWIAGARLVMSGRFLQAPHLATMIEQTQPTMLAAVPTIWSQLGEYAAEHEVHLTGLRVAVSGGSPLSPALARQVLERNGLQLTQGWGMTETSPLLTFSRPPAGTTQGEAISWTTRTGRLMPGVRARIVDEHGVIQPRDGEAQGEVEVAGNTITGAYIGDSDATKFRDGWLRTGDLGVIHPGGWVQLKDRLKDGIKSGGEWISSVELENAIAEHPGVAEVAVIGVPDPKWEERPHAFIVPVAGVELSEGELASFLSSRVAKWWIPDRWSFTASIPRTSVGKLDKSSLRHVTHSNA</sequence>
<evidence type="ECO:0000313" key="4">
    <source>
        <dbReference type="Proteomes" id="UP001596072"/>
    </source>
</evidence>
<dbReference type="GO" id="GO:0004467">
    <property type="term" value="F:long-chain fatty acid-CoA ligase activity"/>
    <property type="evidence" value="ECO:0007669"/>
    <property type="project" value="UniProtKB-EC"/>
</dbReference>
<dbReference type="InterPro" id="IPR020845">
    <property type="entry name" value="AMP-binding_CS"/>
</dbReference>
<protein>
    <submittedName>
        <fullName evidence="3">Long-chain-fatty-acid--CoA ligase</fullName>
        <ecNumber evidence="3">6.2.1.3</ecNumber>
    </submittedName>
</protein>
<accession>A0ABW0ZIH7</accession>
<gene>
    <name evidence="3" type="ORF">ACFPQB_10495</name>
</gene>
<dbReference type="Gene3D" id="3.30.300.30">
    <property type="match status" value="1"/>
</dbReference>
<dbReference type="Pfam" id="PF00501">
    <property type="entry name" value="AMP-binding"/>
    <property type="match status" value="1"/>
</dbReference>
<dbReference type="EC" id="6.2.1.3" evidence="3"/>
<feature type="domain" description="AMP-binding enzyme C-terminal" evidence="2">
    <location>
        <begin position="441"/>
        <end position="516"/>
    </location>
</feature>
<feature type="domain" description="AMP-dependent synthetase/ligase" evidence="1">
    <location>
        <begin position="33"/>
        <end position="392"/>
    </location>
</feature>
<evidence type="ECO:0000259" key="2">
    <source>
        <dbReference type="Pfam" id="PF13193"/>
    </source>
</evidence>
<proteinExistence type="predicted"/>
<dbReference type="InterPro" id="IPR045851">
    <property type="entry name" value="AMP-bd_C_sf"/>
</dbReference>
<name>A0ABW0ZIH7_9ACTN</name>
<dbReference type="SUPFAM" id="SSF56801">
    <property type="entry name" value="Acetyl-CoA synthetase-like"/>
    <property type="match status" value="1"/>
</dbReference>
<dbReference type="InterPro" id="IPR050237">
    <property type="entry name" value="ATP-dep_AMP-bd_enzyme"/>
</dbReference>
<dbReference type="InterPro" id="IPR042099">
    <property type="entry name" value="ANL_N_sf"/>
</dbReference>
<dbReference type="InterPro" id="IPR000873">
    <property type="entry name" value="AMP-dep_synth/lig_dom"/>
</dbReference>
<keyword evidence="4" id="KW-1185">Reference proteome</keyword>
<dbReference type="NCBIfam" id="NF004837">
    <property type="entry name" value="PRK06187.1"/>
    <property type="match status" value="1"/>
</dbReference>
<dbReference type="RefSeq" id="WP_136432881.1">
    <property type="nucleotide sequence ID" value="NZ_JBHSNS010000004.1"/>
</dbReference>
<dbReference type="Pfam" id="PF13193">
    <property type="entry name" value="AMP-binding_C"/>
    <property type="match status" value="1"/>
</dbReference>
<organism evidence="3 4">
    <name type="scientific">Nocardioides vastitatis</name>
    <dbReference type="NCBI Taxonomy" id="2568655"/>
    <lineage>
        <taxon>Bacteria</taxon>
        <taxon>Bacillati</taxon>
        <taxon>Actinomycetota</taxon>
        <taxon>Actinomycetes</taxon>
        <taxon>Propionibacteriales</taxon>
        <taxon>Nocardioidaceae</taxon>
        <taxon>Nocardioides</taxon>
    </lineage>
</organism>
<dbReference type="Gene3D" id="3.40.50.12780">
    <property type="entry name" value="N-terminal domain of ligase-like"/>
    <property type="match status" value="1"/>
</dbReference>
<evidence type="ECO:0000259" key="1">
    <source>
        <dbReference type="Pfam" id="PF00501"/>
    </source>
</evidence>